<evidence type="ECO:0000313" key="1">
    <source>
        <dbReference type="EMBL" id="NYE71319.1"/>
    </source>
</evidence>
<dbReference type="RefSeq" id="WP_179751379.1">
    <property type="nucleotide sequence ID" value="NZ_JACCBU010000001.1"/>
</dbReference>
<dbReference type="Proteomes" id="UP000569914">
    <property type="component" value="Unassembled WGS sequence"/>
</dbReference>
<accession>A0A7Y9I6R7</accession>
<protein>
    <recommendedName>
        <fullName evidence="3">Secretory lipase</fullName>
    </recommendedName>
</protein>
<comment type="caution">
    <text evidence="1">The sequence shown here is derived from an EMBL/GenBank/DDBJ whole genome shotgun (WGS) entry which is preliminary data.</text>
</comment>
<proteinExistence type="predicted"/>
<reference evidence="1 2" key="1">
    <citation type="submission" date="2020-07" db="EMBL/GenBank/DDBJ databases">
        <title>Sequencing the genomes of 1000 actinobacteria strains.</title>
        <authorList>
            <person name="Klenk H.-P."/>
        </authorList>
    </citation>
    <scope>NUCLEOTIDE SEQUENCE [LARGE SCALE GENOMIC DNA]</scope>
    <source>
        <strain evidence="1 2">DSM 22083</strain>
    </source>
</reference>
<evidence type="ECO:0008006" key="3">
    <source>
        <dbReference type="Google" id="ProtNLM"/>
    </source>
</evidence>
<evidence type="ECO:0000313" key="2">
    <source>
        <dbReference type="Proteomes" id="UP000569914"/>
    </source>
</evidence>
<sequence length="68" mass="7334">MLIYVGTEDPAWPMFRRLKPVLRGCGCDCLDVPDLDHRTSGPGDTGAGRAATVSAVTAWIDDQFPAGW</sequence>
<name>A0A7Y9I6R7_9ACTN</name>
<gene>
    <name evidence="1" type="ORF">BKA15_002648</name>
</gene>
<organism evidence="1 2">
    <name type="scientific">Microlunatus parietis</name>
    <dbReference type="NCBI Taxonomy" id="682979"/>
    <lineage>
        <taxon>Bacteria</taxon>
        <taxon>Bacillati</taxon>
        <taxon>Actinomycetota</taxon>
        <taxon>Actinomycetes</taxon>
        <taxon>Propionibacteriales</taxon>
        <taxon>Propionibacteriaceae</taxon>
        <taxon>Microlunatus</taxon>
    </lineage>
</organism>
<dbReference type="EMBL" id="JACCBU010000001">
    <property type="protein sequence ID" value="NYE71319.1"/>
    <property type="molecule type" value="Genomic_DNA"/>
</dbReference>
<dbReference type="AlphaFoldDB" id="A0A7Y9I6R7"/>
<keyword evidence="2" id="KW-1185">Reference proteome</keyword>